<name>A0A4S9KGX0_AURPU</name>
<proteinExistence type="predicted"/>
<reference evidence="1 2" key="1">
    <citation type="submission" date="2018-10" db="EMBL/GenBank/DDBJ databases">
        <title>Fifty Aureobasidium pullulans genomes reveal a recombining polyextremotolerant generalist.</title>
        <authorList>
            <person name="Gostincar C."/>
            <person name="Turk M."/>
            <person name="Zajc J."/>
            <person name="Gunde-Cimerman N."/>
        </authorList>
    </citation>
    <scope>NUCLEOTIDE SEQUENCE [LARGE SCALE GENOMIC DNA]</scope>
    <source>
        <strain evidence="1 2">EXF-6604</strain>
    </source>
</reference>
<sequence length="189" mass="21951">MSLMTMLSDNNVSSSATRAVSYRSLSWNPSPISSVEELSENGRKVRQKFEDLFLQCLDRQSICRGEFIPMFDVLSSTSTRSLLRPNAQDIRKLRHKLRADDCAMNNYLTWSRREIMNALIQRQILIPGIESMSRTHCRIALEEADDRRSFHFMQLPKEVRFMVYEAALSVEDVFVQQTNYNYTDGPLMP</sequence>
<gene>
    <name evidence="1" type="ORF">D6D01_07952</name>
</gene>
<dbReference type="AlphaFoldDB" id="A0A4S9KGX0"/>
<protein>
    <submittedName>
        <fullName evidence="1">Uncharacterized protein</fullName>
    </submittedName>
</protein>
<evidence type="ECO:0000313" key="2">
    <source>
        <dbReference type="Proteomes" id="UP000306584"/>
    </source>
</evidence>
<comment type="caution">
    <text evidence="1">The sequence shown here is derived from an EMBL/GenBank/DDBJ whole genome shotgun (WGS) entry which is preliminary data.</text>
</comment>
<accession>A0A4S9KGX0</accession>
<organism evidence="1 2">
    <name type="scientific">Aureobasidium pullulans</name>
    <name type="common">Black yeast</name>
    <name type="synonym">Pullularia pullulans</name>
    <dbReference type="NCBI Taxonomy" id="5580"/>
    <lineage>
        <taxon>Eukaryota</taxon>
        <taxon>Fungi</taxon>
        <taxon>Dikarya</taxon>
        <taxon>Ascomycota</taxon>
        <taxon>Pezizomycotina</taxon>
        <taxon>Dothideomycetes</taxon>
        <taxon>Dothideomycetidae</taxon>
        <taxon>Dothideales</taxon>
        <taxon>Saccotheciaceae</taxon>
        <taxon>Aureobasidium</taxon>
    </lineage>
</organism>
<evidence type="ECO:0000313" key="1">
    <source>
        <dbReference type="EMBL" id="THY15246.1"/>
    </source>
</evidence>
<dbReference type="EMBL" id="QZBD01000420">
    <property type="protein sequence ID" value="THY15246.1"/>
    <property type="molecule type" value="Genomic_DNA"/>
</dbReference>
<dbReference type="Proteomes" id="UP000306584">
    <property type="component" value="Unassembled WGS sequence"/>
</dbReference>